<accession>Q7UYT7</accession>
<evidence type="ECO:0000313" key="3">
    <source>
        <dbReference type="Proteomes" id="UP000001025"/>
    </source>
</evidence>
<evidence type="ECO:0000313" key="2">
    <source>
        <dbReference type="EMBL" id="CAD71554.1"/>
    </source>
</evidence>
<dbReference type="HOGENOM" id="CLU_2957598_0_0_0"/>
<gene>
    <name evidence="2" type="ordered locus">RB388</name>
</gene>
<protein>
    <submittedName>
        <fullName evidence="2">Uncharacterized protein</fullName>
    </submittedName>
</protein>
<reference evidence="2 3" key="1">
    <citation type="journal article" date="2003" name="Proc. Natl. Acad. Sci. U.S.A.">
        <title>Complete genome sequence of the marine planctomycete Pirellula sp. strain 1.</title>
        <authorList>
            <person name="Gloeckner F.O."/>
            <person name="Kube M."/>
            <person name="Bauer M."/>
            <person name="Teeling H."/>
            <person name="Lombardot T."/>
            <person name="Ludwig W."/>
            <person name="Gade D."/>
            <person name="Beck A."/>
            <person name="Borzym K."/>
            <person name="Heitmann K."/>
            <person name="Rabus R."/>
            <person name="Schlesner H."/>
            <person name="Amann R."/>
            <person name="Reinhardt R."/>
        </authorList>
    </citation>
    <scope>NUCLEOTIDE SEQUENCE [LARGE SCALE GENOMIC DNA]</scope>
    <source>
        <strain evidence="3">DSM 10527 / NCIMB 13988 / SH1</strain>
    </source>
</reference>
<dbReference type="STRING" id="243090.RB388"/>
<feature type="compositionally biased region" description="Basic and acidic residues" evidence="1">
    <location>
        <begin position="36"/>
        <end position="46"/>
    </location>
</feature>
<dbReference type="EnsemblBacteria" id="CAD71554">
    <property type="protein sequence ID" value="CAD71554"/>
    <property type="gene ID" value="RB388"/>
</dbReference>
<sequence>MRCGGAISHCCNDAPTAPIGQGSALHRLVQRSGGGGHDHRVSRLDRSAATIQDRVATPL</sequence>
<keyword evidence="3" id="KW-1185">Reference proteome</keyword>
<dbReference type="Proteomes" id="UP000001025">
    <property type="component" value="Chromosome"/>
</dbReference>
<dbReference type="KEGG" id="rba:RB388"/>
<name>Q7UYT7_RHOBA</name>
<feature type="region of interest" description="Disordered" evidence="1">
    <location>
        <begin position="29"/>
        <end position="59"/>
    </location>
</feature>
<evidence type="ECO:0000256" key="1">
    <source>
        <dbReference type="SAM" id="MobiDB-lite"/>
    </source>
</evidence>
<dbReference type="AlphaFoldDB" id="Q7UYT7"/>
<dbReference type="EMBL" id="BX294133">
    <property type="protein sequence ID" value="CAD71554.1"/>
    <property type="molecule type" value="Genomic_DNA"/>
</dbReference>
<proteinExistence type="predicted"/>
<dbReference type="InParanoid" id="Q7UYT7"/>
<organism evidence="2 3">
    <name type="scientific">Rhodopirellula baltica (strain DSM 10527 / NCIMB 13988 / SH1)</name>
    <dbReference type="NCBI Taxonomy" id="243090"/>
    <lineage>
        <taxon>Bacteria</taxon>
        <taxon>Pseudomonadati</taxon>
        <taxon>Planctomycetota</taxon>
        <taxon>Planctomycetia</taxon>
        <taxon>Pirellulales</taxon>
        <taxon>Pirellulaceae</taxon>
        <taxon>Rhodopirellula</taxon>
    </lineage>
</organism>